<dbReference type="GO" id="GO:0005768">
    <property type="term" value="C:endosome"/>
    <property type="evidence" value="ECO:0007669"/>
    <property type="project" value="TreeGrafter"/>
</dbReference>
<dbReference type="EMBL" id="AFYH01195107">
    <property type="status" value="NOT_ANNOTATED_CDS"/>
    <property type="molecule type" value="Genomic_DNA"/>
</dbReference>
<dbReference type="EMBL" id="AFYH01195104">
    <property type="status" value="NOT_ANNOTATED_CDS"/>
    <property type="molecule type" value="Genomic_DNA"/>
</dbReference>
<sequence>MEAVPRMPMIWVDLKEAGEFNFSQAVKQSAVNVTRDFEGCSTLRKYFGQLHYLQSRIPMGPGHEAAVPVTWTEIFSGKAVTYEDISYEQACILYNLGKLISMKGMKVSCTHFQCSAGAFSYLRDNFIHSYSVDMSHHILNLDINLMLGQAQECLLEKSMLDNRKSFLVAR</sequence>
<dbReference type="InterPro" id="IPR004328">
    <property type="entry name" value="BRO1_dom"/>
</dbReference>
<dbReference type="PANTHER" id="PTHR23030">
    <property type="entry name" value="PCD6 INTERACTING PROTEIN-RELATED"/>
    <property type="match status" value="1"/>
</dbReference>
<dbReference type="InterPro" id="IPR038499">
    <property type="entry name" value="BRO1_sf"/>
</dbReference>
<proteinExistence type="predicted"/>
<dbReference type="STRING" id="7897.ENSLACP00000011166"/>
<dbReference type="InParanoid" id="H3ANE5"/>
<dbReference type="PANTHER" id="PTHR23030:SF30">
    <property type="entry name" value="TYROSINE-PROTEIN PHOSPHATASE NON-RECEPTOR TYPE 23"/>
    <property type="match status" value="1"/>
</dbReference>
<dbReference type="SMART" id="SM01041">
    <property type="entry name" value="BRO1"/>
    <property type="match status" value="1"/>
</dbReference>
<dbReference type="EMBL" id="AFYH01195108">
    <property type="status" value="NOT_ANNOTATED_CDS"/>
    <property type="molecule type" value="Genomic_DNA"/>
</dbReference>
<evidence type="ECO:0000259" key="1">
    <source>
        <dbReference type="PROSITE" id="PS51180"/>
    </source>
</evidence>
<reference evidence="2" key="2">
    <citation type="submission" date="2025-08" db="UniProtKB">
        <authorList>
            <consortium name="Ensembl"/>
        </authorList>
    </citation>
    <scope>IDENTIFICATION</scope>
</reference>
<dbReference type="Pfam" id="PF03097">
    <property type="entry name" value="BRO1"/>
    <property type="match status" value="1"/>
</dbReference>
<dbReference type="EMBL" id="AFYH01195105">
    <property type="status" value="NOT_ANNOTATED_CDS"/>
    <property type="molecule type" value="Genomic_DNA"/>
</dbReference>
<dbReference type="Bgee" id="ENSLACG00000009827">
    <property type="expression patterns" value="Expressed in pectoral fin and 3 other cell types or tissues"/>
</dbReference>
<dbReference type="eggNOG" id="KOG2220">
    <property type="taxonomic scope" value="Eukaryota"/>
</dbReference>
<dbReference type="Gene3D" id="1.25.40.280">
    <property type="entry name" value="alix/aip1 like domains"/>
    <property type="match status" value="1"/>
</dbReference>
<dbReference type="GO" id="GO:0043328">
    <property type="term" value="P:protein transport to vacuole involved in ubiquitin-dependent protein catabolic process via the multivesicular body sorting pathway"/>
    <property type="evidence" value="ECO:0007669"/>
    <property type="project" value="TreeGrafter"/>
</dbReference>
<evidence type="ECO:0000313" key="3">
    <source>
        <dbReference type="Proteomes" id="UP000008672"/>
    </source>
</evidence>
<protein>
    <recommendedName>
        <fullName evidence="1">BRO1 domain-containing protein</fullName>
    </recommendedName>
</protein>
<organism evidence="2 3">
    <name type="scientific">Latimeria chalumnae</name>
    <name type="common">Coelacanth</name>
    <dbReference type="NCBI Taxonomy" id="7897"/>
    <lineage>
        <taxon>Eukaryota</taxon>
        <taxon>Metazoa</taxon>
        <taxon>Chordata</taxon>
        <taxon>Craniata</taxon>
        <taxon>Vertebrata</taxon>
        <taxon>Euteleostomi</taxon>
        <taxon>Coelacanthiformes</taxon>
        <taxon>Coelacanthidae</taxon>
        <taxon>Latimeria</taxon>
    </lineage>
</organism>
<feature type="domain" description="BRO1" evidence="1">
    <location>
        <begin position="8"/>
        <end position="170"/>
    </location>
</feature>
<dbReference type="HOGENOM" id="CLU_1582181_0_0_1"/>
<name>H3ANE5_LATCH</name>
<dbReference type="GO" id="GO:0032456">
    <property type="term" value="P:endocytic recycling"/>
    <property type="evidence" value="ECO:0007669"/>
    <property type="project" value="TreeGrafter"/>
</dbReference>
<dbReference type="Ensembl" id="ENSLACT00000011250.1">
    <property type="protein sequence ID" value="ENSLACP00000011166.1"/>
    <property type="gene ID" value="ENSLACG00000009827.1"/>
</dbReference>
<dbReference type="Proteomes" id="UP000008672">
    <property type="component" value="Unassembled WGS sequence"/>
</dbReference>
<dbReference type="EMBL" id="AFYH01195106">
    <property type="status" value="NOT_ANNOTATED_CDS"/>
    <property type="molecule type" value="Genomic_DNA"/>
</dbReference>
<evidence type="ECO:0000313" key="2">
    <source>
        <dbReference type="Ensembl" id="ENSLACP00000011166.1"/>
    </source>
</evidence>
<keyword evidence="3" id="KW-1185">Reference proteome</keyword>
<dbReference type="AlphaFoldDB" id="H3ANE5"/>
<accession>H3ANE5</accession>
<dbReference type="GO" id="GO:0045022">
    <property type="term" value="P:early endosome to late endosome transport"/>
    <property type="evidence" value="ECO:0007669"/>
    <property type="project" value="TreeGrafter"/>
</dbReference>
<reference evidence="3" key="1">
    <citation type="submission" date="2011-08" db="EMBL/GenBank/DDBJ databases">
        <title>The draft genome of Latimeria chalumnae.</title>
        <authorList>
            <person name="Di Palma F."/>
            <person name="Alfoldi J."/>
            <person name="Johnson J."/>
            <person name="Berlin A."/>
            <person name="Gnerre S."/>
            <person name="Jaffe D."/>
            <person name="MacCallum I."/>
            <person name="Young S."/>
            <person name="Walker B.J."/>
            <person name="Lander E."/>
            <person name="Lindblad-Toh K."/>
        </authorList>
    </citation>
    <scope>NUCLEOTIDE SEQUENCE [LARGE SCALE GENOMIC DNA]</scope>
    <source>
        <strain evidence="3">Wild caught</strain>
    </source>
</reference>
<reference evidence="2" key="3">
    <citation type="submission" date="2025-09" db="UniProtKB">
        <authorList>
            <consortium name="Ensembl"/>
        </authorList>
    </citation>
    <scope>IDENTIFICATION</scope>
</reference>
<dbReference type="EMBL" id="AFYH01195109">
    <property type="status" value="NOT_ANNOTATED_CDS"/>
    <property type="molecule type" value="Genomic_DNA"/>
</dbReference>
<dbReference type="GeneTree" id="ENSGT00940000157687"/>
<dbReference type="PROSITE" id="PS51180">
    <property type="entry name" value="BRO1"/>
    <property type="match status" value="1"/>
</dbReference>